<dbReference type="Proteomes" id="UP000314987">
    <property type="component" value="Unassembled WGS sequence"/>
</dbReference>
<evidence type="ECO:0008006" key="11">
    <source>
        <dbReference type="Google" id="ProtNLM"/>
    </source>
</evidence>
<evidence type="ECO:0000256" key="7">
    <source>
        <dbReference type="ARBA" id="ARBA00023136"/>
    </source>
</evidence>
<keyword evidence="10" id="KW-1185">Reference proteome</keyword>
<dbReference type="AlphaFoldDB" id="A0A4X2LKU7"/>
<keyword evidence="4" id="KW-0479">Metal-binding</keyword>
<dbReference type="PANTHER" id="PTHR46735">
    <property type="entry name" value="CALPAIN, SMALL SUBUNIT 1 A-RELATED"/>
    <property type="match status" value="1"/>
</dbReference>
<proteinExistence type="predicted"/>
<keyword evidence="5" id="KW-0677">Repeat</keyword>
<evidence type="ECO:0000256" key="5">
    <source>
        <dbReference type="ARBA" id="ARBA00022737"/>
    </source>
</evidence>
<dbReference type="SUPFAM" id="SSF47473">
    <property type="entry name" value="EF-hand"/>
    <property type="match status" value="1"/>
</dbReference>
<dbReference type="STRING" id="29139.ENSVURP00010025684"/>
<evidence type="ECO:0000313" key="10">
    <source>
        <dbReference type="Proteomes" id="UP000314987"/>
    </source>
</evidence>
<evidence type="ECO:0000256" key="6">
    <source>
        <dbReference type="ARBA" id="ARBA00022837"/>
    </source>
</evidence>
<dbReference type="GO" id="GO:0012505">
    <property type="term" value="C:endomembrane system"/>
    <property type="evidence" value="ECO:0007669"/>
    <property type="project" value="UniProtKB-SubCell"/>
</dbReference>
<dbReference type="Gene3D" id="1.10.238.10">
    <property type="entry name" value="EF-hand"/>
    <property type="match status" value="1"/>
</dbReference>
<keyword evidence="6" id="KW-0106">Calcium</keyword>
<dbReference type="InterPro" id="IPR011992">
    <property type="entry name" value="EF-hand-dom_pair"/>
</dbReference>
<dbReference type="GO" id="GO:0046872">
    <property type="term" value="F:metal ion binding"/>
    <property type="evidence" value="ECO:0007669"/>
    <property type="project" value="UniProtKB-KW"/>
</dbReference>
<dbReference type="GO" id="GO:0110158">
    <property type="term" value="C:calpain complex"/>
    <property type="evidence" value="ECO:0007669"/>
    <property type="project" value="TreeGrafter"/>
</dbReference>
<reference evidence="9" key="3">
    <citation type="submission" date="2025-09" db="UniProtKB">
        <authorList>
            <consortium name="Ensembl"/>
        </authorList>
    </citation>
    <scope>IDENTIFICATION</scope>
</reference>
<protein>
    <recommendedName>
        <fullName evidence="11">EF-hand domain-containing protein</fullName>
    </recommendedName>
</protein>
<evidence type="ECO:0000313" key="9">
    <source>
        <dbReference type="Ensembl" id="ENSVURP00010025684.1"/>
    </source>
</evidence>
<dbReference type="Ensembl" id="ENSVURT00010029246.1">
    <property type="protein sequence ID" value="ENSVURP00010025684.1"/>
    <property type="gene ID" value="ENSVURG00010019674.1"/>
</dbReference>
<dbReference type="GeneTree" id="ENSGT00940000155478"/>
<sequence length="94" mass="10390">PIHSRAGKSGGGGGASGSRGAGRAFESGFQLSPELFQMIIRRYFYEDGNTYFDNFISCLVSLDAIFRTFKSLDKDGSGQILVNIQHWLQLTMYS</sequence>
<keyword evidence="7" id="KW-0472">Membrane</keyword>
<comment type="subcellular location">
    <subcellularLocation>
        <location evidence="2">Cytoplasm</location>
    </subcellularLocation>
    <subcellularLocation>
        <location evidence="1">Endomembrane system</location>
    </subcellularLocation>
</comment>
<feature type="region of interest" description="Disordered" evidence="8">
    <location>
        <begin position="1"/>
        <end position="21"/>
    </location>
</feature>
<organism evidence="9 10">
    <name type="scientific">Vombatus ursinus</name>
    <name type="common">Common wombat</name>
    <dbReference type="NCBI Taxonomy" id="29139"/>
    <lineage>
        <taxon>Eukaryota</taxon>
        <taxon>Metazoa</taxon>
        <taxon>Chordata</taxon>
        <taxon>Craniata</taxon>
        <taxon>Vertebrata</taxon>
        <taxon>Euteleostomi</taxon>
        <taxon>Mammalia</taxon>
        <taxon>Metatheria</taxon>
        <taxon>Diprotodontia</taxon>
        <taxon>Vombatidae</taxon>
        <taxon>Vombatus</taxon>
    </lineage>
</organism>
<keyword evidence="3" id="KW-0963">Cytoplasm</keyword>
<evidence type="ECO:0000256" key="1">
    <source>
        <dbReference type="ARBA" id="ARBA00004308"/>
    </source>
</evidence>
<evidence type="ECO:0000256" key="4">
    <source>
        <dbReference type="ARBA" id="ARBA00022723"/>
    </source>
</evidence>
<dbReference type="OMA" id="FICCLIR"/>
<evidence type="ECO:0000256" key="3">
    <source>
        <dbReference type="ARBA" id="ARBA00022490"/>
    </source>
</evidence>
<name>A0A4X2LKU7_VOMUR</name>
<dbReference type="PANTHER" id="PTHR46735:SF3">
    <property type="entry name" value="CALPAIN SMALL SUBUNIT 1-RELATED"/>
    <property type="match status" value="1"/>
</dbReference>
<feature type="compositionally biased region" description="Gly residues" evidence="8">
    <location>
        <begin position="8"/>
        <end position="20"/>
    </location>
</feature>
<accession>A0A4X2LKU7</accession>
<evidence type="ECO:0000256" key="2">
    <source>
        <dbReference type="ARBA" id="ARBA00004496"/>
    </source>
</evidence>
<reference evidence="9" key="2">
    <citation type="submission" date="2025-08" db="UniProtKB">
        <authorList>
            <consortium name="Ensembl"/>
        </authorList>
    </citation>
    <scope>IDENTIFICATION</scope>
</reference>
<reference evidence="10" key="1">
    <citation type="submission" date="2018-12" db="EMBL/GenBank/DDBJ databases">
        <authorList>
            <person name="Yazar S."/>
        </authorList>
    </citation>
    <scope>NUCLEOTIDE SEQUENCE [LARGE SCALE GENOMIC DNA]</scope>
</reference>
<evidence type="ECO:0000256" key="8">
    <source>
        <dbReference type="SAM" id="MobiDB-lite"/>
    </source>
</evidence>